<dbReference type="Gene3D" id="3.40.710.10">
    <property type="entry name" value="DD-peptidase/beta-lactamase superfamily"/>
    <property type="match status" value="2"/>
</dbReference>
<keyword evidence="5" id="KW-0121">Carboxypeptidase</keyword>
<sequence>MRPGRWRRSTHLVIGLVVLVLVAAVVGVAAVVTSSRTAANNALPAQPAAVTAAPGVAPLGDATTEPTAKGLSAMLATALADPNLGMLTGRVTDAVTGEELWSQGETIPMQPASTNKTLTTAAALLTLDRDARLTTTVRAGDRPGVVVLRGGGDPTLSAFAGDKRTWYKGAARISDLAEQVRESGTRVTGVQVDLSAYSGPTMAVGWDPLDIDGGDIAPMESVMLDGGRTQPVSYDSRRSRTPGLDAGRALAVALGVDPAAVTVTTRSSADATELAAVQSPPLIERLRQMMYESDNVMAEAIGREVAAALNRPQSFDGAVQAVLSQLRGANIDTTGAKLLDSSGLSVDNRLTALTLDEVIAVAVGDDQPKLRPLVDLLPIAGGSGTLSNRYLDTEEGRSSAGWLRAKTGSLTGTNSLAGIVTDSSGRVLTFALLSNNAGPTGRTSLDALAAKLRLCGCGG</sequence>
<dbReference type="RefSeq" id="WP_083058566.1">
    <property type="nucleotide sequence ID" value="NZ_JACKVM010000016.1"/>
</dbReference>
<keyword evidence="5" id="KW-0645">Protease</keyword>
<keyword evidence="3" id="KW-0472">Membrane</keyword>
<evidence type="ECO:0000313" key="6">
    <source>
        <dbReference type="Proteomes" id="UP000192366"/>
    </source>
</evidence>
<dbReference type="GO" id="GO:0000270">
    <property type="term" value="P:peptidoglycan metabolic process"/>
    <property type="evidence" value="ECO:0007669"/>
    <property type="project" value="TreeGrafter"/>
</dbReference>
<organism evidence="5 6">
    <name type="scientific">Mycolicibacterium bacteremicum</name>
    <name type="common">Mycobacterium bacteremicum</name>
    <dbReference type="NCBI Taxonomy" id="564198"/>
    <lineage>
        <taxon>Bacteria</taxon>
        <taxon>Bacillati</taxon>
        <taxon>Actinomycetota</taxon>
        <taxon>Actinomycetes</taxon>
        <taxon>Mycobacteriales</taxon>
        <taxon>Mycobacteriaceae</taxon>
        <taxon>Mycolicibacterium</taxon>
    </lineage>
</organism>
<evidence type="ECO:0000256" key="1">
    <source>
        <dbReference type="ARBA" id="ARBA00006096"/>
    </source>
</evidence>
<dbReference type="SUPFAM" id="SSF56601">
    <property type="entry name" value="beta-lactamase/transpeptidase-like"/>
    <property type="match status" value="1"/>
</dbReference>
<accession>A0A1W9YY38</accession>
<protein>
    <submittedName>
        <fullName evidence="5">D-alanyl-D-alanine carboxypeptidase/D-alanyl-D-alanine-endopeptidase</fullName>
    </submittedName>
</protein>
<dbReference type="InterPro" id="IPR000667">
    <property type="entry name" value="Peptidase_S13"/>
</dbReference>
<evidence type="ECO:0000259" key="4">
    <source>
        <dbReference type="Pfam" id="PF23714"/>
    </source>
</evidence>
<proteinExistence type="inferred from homology"/>
<dbReference type="GO" id="GO:0004185">
    <property type="term" value="F:serine-type carboxypeptidase activity"/>
    <property type="evidence" value="ECO:0007669"/>
    <property type="project" value="InterPro"/>
</dbReference>
<evidence type="ECO:0000256" key="3">
    <source>
        <dbReference type="SAM" id="Phobius"/>
    </source>
</evidence>
<dbReference type="OrthoDB" id="56883at2"/>
<dbReference type="InterPro" id="IPR056340">
    <property type="entry name" value="Rv3627c-like_N"/>
</dbReference>
<evidence type="ECO:0000256" key="2">
    <source>
        <dbReference type="ARBA" id="ARBA00022801"/>
    </source>
</evidence>
<feature type="domain" description="Carboxypeptidase Rv3627c-like N-terminal" evidence="4">
    <location>
        <begin position="1"/>
        <end position="58"/>
    </location>
</feature>
<keyword evidence="3" id="KW-0812">Transmembrane</keyword>
<dbReference type="Pfam" id="PF23714">
    <property type="entry name" value="Rv3627c_N"/>
    <property type="match status" value="1"/>
</dbReference>
<dbReference type="NCBIfam" id="TIGR00666">
    <property type="entry name" value="PBP4"/>
    <property type="match status" value="1"/>
</dbReference>
<evidence type="ECO:0000313" key="5">
    <source>
        <dbReference type="EMBL" id="ORA04690.1"/>
    </source>
</evidence>
<comment type="caution">
    <text evidence="5">The sequence shown here is derived from an EMBL/GenBank/DDBJ whole genome shotgun (WGS) entry which is preliminary data.</text>
</comment>
<dbReference type="Pfam" id="PF02113">
    <property type="entry name" value="Peptidase_S13"/>
    <property type="match status" value="2"/>
</dbReference>
<keyword evidence="3" id="KW-1133">Transmembrane helix</keyword>
<dbReference type="PRINTS" id="PR00922">
    <property type="entry name" value="DADACBPTASE3"/>
</dbReference>
<keyword evidence="6" id="KW-1185">Reference proteome</keyword>
<dbReference type="PANTHER" id="PTHR30023:SF0">
    <property type="entry name" value="PENICILLIN-SENSITIVE CARBOXYPEPTIDASE A"/>
    <property type="match status" value="1"/>
</dbReference>
<keyword evidence="2" id="KW-0378">Hydrolase</keyword>
<dbReference type="EMBL" id="MVHJ01000009">
    <property type="protein sequence ID" value="ORA04690.1"/>
    <property type="molecule type" value="Genomic_DNA"/>
</dbReference>
<gene>
    <name evidence="5" type="ORF">BST17_13410</name>
</gene>
<dbReference type="GO" id="GO:0006508">
    <property type="term" value="P:proteolysis"/>
    <property type="evidence" value="ECO:0007669"/>
    <property type="project" value="InterPro"/>
</dbReference>
<dbReference type="STRING" id="564198.BST17_13410"/>
<dbReference type="AlphaFoldDB" id="A0A1W9YY38"/>
<dbReference type="PANTHER" id="PTHR30023">
    <property type="entry name" value="D-ALANYL-D-ALANINE CARBOXYPEPTIDASE"/>
    <property type="match status" value="1"/>
</dbReference>
<comment type="similarity">
    <text evidence="1">Belongs to the peptidase S13 family.</text>
</comment>
<feature type="transmembrane region" description="Helical" evidence="3">
    <location>
        <begin position="12"/>
        <end position="32"/>
    </location>
</feature>
<name>A0A1W9YY38_MYCBA</name>
<reference evidence="5 6" key="1">
    <citation type="submission" date="2017-02" db="EMBL/GenBank/DDBJ databases">
        <title>The new phylogeny of genus Mycobacterium.</title>
        <authorList>
            <person name="Tortoli E."/>
            <person name="Trovato A."/>
            <person name="Cirillo D.M."/>
        </authorList>
    </citation>
    <scope>NUCLEOTIDE SEQUENCE [LARGE SCALE GENOMIC DNA]</scope>
    <source>
        <strain evidence="5 6">DSM 45578</strain>
    </source>
</reference>
<dbReference type="InterPro" id="IPR012338">
    <property type="entry name" value="Beta-lactam/transpept-like"/>
</dbReference>
<dbReference type="Proteomes" id="UP000192366">
    <property type="component" value="Unassembled WGS sequence"/>
</dbReference>